<reference evidence="15" key="1">
    <citation type="journal article" date="2020" name="bioRxiv">
        <title>A rank-normalized archaeal taxonomy based on genome phylogeny resolves widespread incomplete and uneven classifications.</title>
        <authorList>
            <person name="Rinke C."/>
            <person name="Chuvochina M."/>
            <person name="Mussig A.J."/>
            <person name="Chaumeil P.-A."/>
            <person name="Waite D.W."/>
            <person name="Whitman W.B."/>
            <person name="Parks D.H."/>
            <person name="Hugenholtz P."/>
        </authorList>
    </citation>
    <scope>NUCLEOTIDE SEQUENCE [LARGE SCALE GENOMIC DNA]</scope>
</reference>
<feature type="active site" description="Proton acceptor" evidence="10">
    <location>
        <position position="303"/>
    </location>
</feature>
<dbReference type="Pfam" id="PF00890">
    <property type="entry name" value="FAD_binding_2"/>
    <property type="match status" value="1"/>
</dbReference>
<protein>
    <submittedName>
        <fullName evidence="13">FAD-binding protein</fullName>
    </submittedName>
</protein>
<dbReference type="Gene3D" id="3.90.700.10">
    <property type="entry name" value="Succinate dehydrogenase/fumarate reductase flavoprotein, catalytic domain"/>
    <property type="match status" value="1"/>
</dbReference>
<dbReference type="NCBIfam" id="TIGR01812">
    <property type="entry name" value="sdhA_frdA_Gneg"/>
    <property type="match status" value="1"/>
</dbReference>
<dbReference type="PANTHER" id="PTHR11632:SF51">
    <property type="entry name" value="SUCCINATE DEHYDROGENASE [UBIQUINONE] FLAVOPROTEIN SUBUNIT, MITOCHONDRIAL"/>
    <property type="match status" value="1"/>
</dbReference>
<evidence type="ECO:0000256" key="5">
    <source>
        <dbReference type="ARBA" id="ARBA00022630"/>
    </source>
</evidence>
<evidence type="ECO:0000313" key="14">
    <source>
        <dbReference type="EMBL" id="MBS3063200.1"/>
    </source>
</evidence>
<comment type="cofactor">
    <cofactor evidence="1">
        <name>FAD</name>
        <dbReference type="ChEBI" id="CHEBI:57692"/>
    </cofactor>
</comment>
<dbReference type="Gene3D" id="3.50.50.60">
    <property type="entry name" value="FAD/NAD(P)-binding domain"/>
    <property type="match status" value="1"/>
</dbReference>
<organism evidence="13 15">
    <name type="scientific">Candidatus Iainarchaeum sp</name>
    <dbReference type="NCBI Taxonomy" id="3101447"/>
    <lineage>
        <taxon>Archaea</taxon>
        <taxon>Candidatus Iainarchaeota</taxon>
        <taxon>Candidatus Iainarchaeia</taxon>
        <taxon>Candidatus Iainarchaeales</taxon>
        <taxon>Candidatus Iainarchaeaceae</taxon>
        <taxon>Candidatus Iainarchaeum</taxon>
    </lineage>
</organism>
<dbReference type="EMBL" id="JAGVWE010000004">
    <property type="protein sequence ID" value="MBS3063200.1"/>
    <property type="molecule type" value="Genomic_DNA"/>
</dbReference>
<dbReference type="PIRSF" id="PIRSF000171">
    <property type="entry name" value="SDHA_APRA_LASPO"/>
    <property type="match status" value="1"/>
</dbReference>
<evidence type="ECO:0000259" key="12">
    <source>
        <dbReference type="Pfam" id="PF02910"/>
    </source>
</evidence>
<dbReference type="AlphaFoldDB" id="A0A7J4JIE4"/>
<evidence type="ECO:0000256" key="1">
    <source>
        <dbReference type="ARBA" id="ARBA00001974"/>
    </source>
</evidence>
<evidence type="ECO:0000313" key="15">
    <source>
        <dbReference type="Proteomes" id="UP000564964"/>
    </source>
</evidence>
<dbReference type="InterPro" id="IPR014006">
    <property type="entry name" value="Succ_Dhase_FrdA_Gneg"/>
</dbReference>
<evidence type="ECO:0000256" key="6">
    <source>
        <dbReference type="ARBA" id="ARBA00022827"/>
    </source>
</evidence>
<dbReference type="GO" id="GO:0022900">
    <property type="term" value="P:electron transport chain"/>
    <property type="evidence" value="ECO:0007669"/>
    <property type="project" value="InterPro"/>
</dbReference>
<evidence type="ECO:0000313" key="13">
    <source>
        <dbReference type="EMBL" id="HIH16700.1"/>
    </source>
</evidence>
<dbReference type="InterPro" id="IPR015939">
    <property type="entry name" value="Fum_Rdtase/Succ_DH_flav-like_C"/>
</dbReference>
<gene>
    <name evidence="13" type="ORF">HA252_04815</name>
    <name evidence="14" type="ORF">J4203_04960</name>
</gene>
<dbReference type="PRINTS" id="PR00368">
    <property type="entry name" value="FADPNR"/>
</dbReference>
<sequence>MQPNAFKPLFSLLSREFALAQPAETIESDVLIVGAGGAGLRAAIASLDAGANTVILGKTLAGKAHTVMAEGGINAALGNLDPQDSWLVHAKDTMEEGINLSDWRIVEKMCREAPQAISELESYGAIFDRTPDGKIMQRPFGAHTYRRTCHIGDMTGLEMMHVLVEQVQKRNGRLIDEVYLTDLLVDGNRCVGAVGYDLKKGKLLQFNARAVILATGGYARAYKRNSNAWENTGDGIAMAYHVGAILMDLEMLQFHPTGMIWPPSASGILVTESVRGEGGLLFNAKGERFMPKYDAKRLELSARDVVARAIYNEILAGRGTEHGGVWLDVTHLPAEKILKKLPRMHKQFLEYAGVDITKEKMEVAPTAHYAMGGIKVDPATNRSNVLGLFAVGEVSAGVHGGNRLGGNSLTELLVFGKQAGQAAAAYALQQSPAKPDAKQVEEKLAQITAPLERREGVKPAELRDRIREAMWKGVGVKRTETGLKQAIAELEAVKALAPSMKVSGSLVYNQDLNTAMDVRNMLVAAEATARAALYREESRGAHYREDFPETNDGVWRVNIVMSKGFKGFNLSVYPVPRPEGELAKAIKW</sequence>
<keyword evidence="4" id="KW-0813">Transport</keyword>
<name>A0A7J4JIE4_9ARCH</name>
<dbReference type="InterPro" id="IPR027477">
    <property type="entry name" value="Succ_DH/fumarate_Rdtase_cat_sf"/>
</dbReference>
<keyword evidence="7" id="KW-0249">Electron transport</keyword>
<evidence type="ECO:0000259" key="11">
    <source>
        <dbReference type="Pfam" id="PF00890"/>
    </source>
</evidence>
<keyword evidence="8" id="KW-0560">Oxidoreductase</keyword>
<dbReference type="Proteomes" id="UP000678237">
    <property type="component" value="Unassembled WGS sequence"/>
</dbReference>
<evidence type="ECO:0000256" key="7">
    <source>
        <dbReference type="ARBA" id="ARBA00022982"/>
    </source>
</evidence>
<dbReference type="FunFam" id="3.90.700.10:FF:000005">
    <property type="entry name" value="Succinate dehydrogenase flavoprotein subunit"/>
    <property type="match status" value="1"/>
</dbReference>
<dbReference type="InterPro" id="IPR037099">
    <property type="entry name" value="Fum_R/Succ_DH_flav-like_C_sf"/>
</dbReference>
<dbReference type="EMBL" id="DUGH01000117">
    <property type="protein sequence ID" value="HIH16700.1"/>
    <property type="molecule type" value="Genomic_DNA"/>
</dbReference>
<keyword evidence="6" id="KW-0274">FAD</keyword>
<dbReference type="InterPro" id="IPR003953">
    <property type="entry name" value="FAD-dep_OxRdtase_2_FAD-bd"/>
</dbReference>
<feature type="domain" description="Fumarate reductase/succinate dehydrogenase flavoprotein-like C-terminal" evidence="12">
    <location>
        <begin position="463"/>
        <end position="561"/>
    </location>
</feature>
<dbReference type="Gene3D" id="1.20.58.100">
    <property type="entry name" value="Fumarate reductase/succinate dehydrogenase flavoprotein-like, C-terminal domain"/>
    <property type="match status" value="1"/>
</dbReference>
<dbReference type="InterPro" id="IPR036188">
    <property type="entry name" value="FAD/NAD-bd_sf"/>
</dbReference>
<dbReference type="GO" id="GO:0016627">
    <property type="term" value="F:oxidoreductase activity, acting on the CH-CH group of donors"/>
    <property type="evidence" value="ECO:0007669"/>
    <property type="project" value="InterPro"/>
</dbReference>
<comment type="similarity">
    <text evidence="3">Belongs to the FAD-dependent oxidoreductase 2 family. FRD/SDH subfamily.</text>
</comment>
<reference evidence="14" key="2">
    <citation type="submission" date="2021-03" db="EMBL/GenBank/DDBJ databases">
        <authorList>
            <person name="Jaffe A."/>
        </authorList>
    </citation>
    <scope>NUCLEOTIDE SEQUENCE</scope>
    <source>
        <strain evidence="14">RIFCSPLOWO2_01_FULL_58_19</strain>
    </source>
</reference>
<dbReference type="PRINTS" id="PR00411">
    <property type="entry name" value="PNDRDTASEI"/>
</dbReference>
<dbReference type="InterPro" id="IPR030664">
    <property type="entry name" value="SdhA/FrdA/AprA"/>
</dbReference>
<accession>A0A7J4JIE4</accession>
<keyword evidence="5" id="KW-0285">Flavoprotein</keyword>
<reference evidence="14" key="3">
    <citation type="submission" date="2021-05" db="EMBL/GenBank/DDBJ databases">
        <title>Protein family content uncovers lineage relationships and bacterial pathway maintenance mechanisms in DPANN archaea.</title>
        <authorList>
            <person name="Castelle C.J."/>
            <person name="Meheust R."/>
            <person name="Jaffe A.L."/>
            <person name="Seitz K."/>
            <person name="Gong X."/>
            <person name="Baker B.J."/>
            <person name="Banfield J.F."/>
        </authorList>
    </citation>
    <scope>NUCLEOTIDE SEQUENCE</scope>
    <source>
        <strain evidence="14">RIFCSPLOWO2_01_FULL_58_19</strain>
    </source>
</reference>
<evidence type="ECO:0000256" key="2">
    <source>
        <dbReference type="ARBA" id="ARBA00004170"/>
    </source>
</evidence>
<dbReference type="PANTHER" id="PTHR11632">
    <property type="entry name" value="SUCCINATE DEHYDROGENASE 2 FLAVOPROTEIN SUBUNIT"/>
    <property type="match status" value="1"/>
</dbReference>
<evidence type="ECO:0000256" key="3">
    <source>
        <dbReference type="ARBA" id="ARBA00008040"/>
    </source>
</evidence>
<dbReference type="GO" id="GO:0050660">
    <property type="term" value="F:flavin adenine dinucleotide binding"/>
    <property type="evidence" value="ECO:0007669"/>
    <property type="project" value="InterPro"/>
</dbReference>
<comment type="subcellular location">
    <subcellularLocation>
        <location evidence="2">Membrane</location>
        <topology evidence="2">Peripheral membrane protein</topology>
    </subcellularLocation>
</comment>
<proteinExistence type="inferred from homology"/>
<feature type="domain" description="FAD-dependent oxidoreductase 2 FAD-binding" evidence="11">
    <location>
        <begin position="29"/>
        <end position="409"/>
    </location>
</feature>
<evidence type="ECO:0000256" key="8">
    <source>
        <dbReference type="ARBA" id="ARBA00023002"/>
    </source>
</evidence>
<evidence type="ECO:0000256" key="10">
    <source>
        <dbReference type="PIRSR" id="PIRSR000171-1"/>
    </source>
</evidence>
<comment type="caution">
    <text evidence="13">The sequence shown here is derived from an EMBL/GenBank/DDBJ whole genome shotgun (WGS) entry which is preliminary data.</text>
</comment>
<dbReference type="SUPFAM" id="SSF56425">
    <property type="entry name" value="Succinate dehydrogenase/fumarate reductase flavoprotein, catalytic domain"/>
    <property type="match status" value="1"/>
</dbReference>
<dbReference type="SUPFAM" id="SSF51905">
    <property type="entry name" value="FAD/NAD(P)-binding domain"/>
    <property type="match status" value="1"/>
</dbReference>
<dbReference type="GO" id="GO:0016020">
    <property type="term" value="C:membrane"/>
    <property type="evidence" value="ECO:0007669"/>
    <property type="project" value="UniProtKB-SubCell"/>
</dbReference>
<evidence type="ECO:0000256" key="9">
    <source>
        <dbReference type="ARBA" id="ARBA00023136"/>
    </source>
</evidence>
<dbReference type="Proteomes" id="UP000564964">
    <property type="component" value="Unassembled WGS sequence"/>
</dbReference>
<dbReference type="Pfam" id="PF02910">
    <property type="entry name" value="Succ_DH_flav_C"/>
    <property type="match status" value="1"/>
</dbReference>
<dbReference type="SUPFAM" id="SSF46977">
    <property type="entry name" value="Succinate dehydrogenase/fumarate reductase flavoprotein C-terminal domain"/>
    <property type="match status" value="1"/>
</dbReference>
<evidence type="ECO:0000256" key="4">
    <source>
        <dbReference type="ARBA" id="ARBA00022448"/>
    </source>
</evidence>
<keyword evidence="9" id="KW-0472">Membrane</keyword>